<dbReference type="GO" id="GO:0005829">
    <property type="term" value="C:cytosol"/>
    <property type="evidence" value="ECO:0007669"/>
    <property type="project" value="TreeGrafter"/>
</dbReference>
<dbReference type="InterPro" id="IPR052341">
    <property type="entry name" value="LOG_family_nucleotidases"/>
</dbReference>
<reference evidence="1 4" key="1">
    <citation type="submission" date="2016-10" db="EMBL/GenBank/DDBJ databases">
        <title>Methanohalophilus halophilus.</title>
        <authorList>
            <person name="L'haridon S."/>
        </authorList>
    </citation>
    <scope>NUCLEOTIDE SEQUENCE [LARGE SCALE GENOMIC DNA]</scope>
    <source>
        <strain evidence="1 4">Z-7982</strain>
    </source>
</reference>
<protein>
    <submittedName>
        <fullName evidence="1">TIGR00725 family protein</fullName>
    </submittedName>
</protein>
<dbReference type="Proteomes" id="UP000198669">
    <property type="component" value="Unassembled WGS sequence"/>
</dbReference>
<dbReference type="KEGG" id="mhaz:BHR79_07585"/>
<dbReference type="InterPro" id="IPR041164">
    <property type="entry name" value="LDcluster4"/>
</dbReference>
<evidence type="ECO:0000313" key="4">
    <source>
        <dbReference type="Proteomes" id="UP000186879"/>
    </source>
</evidence>
<dbReference type="Proteomes" id="UP000186879">
    <property type="component" value="Chromosome"/>
</dbReference>
<evidence type="ECO:0000313" key="5">
    <source>
        <dbReference type="Proteomes" id="UP000198669"/>
    </source>
</evidence>
<keyword evidence="4" id="KW-1185">Reference proteome</keyword>
<dbReference type="AlphaFoldDB" id="A0A1L3Q387"/>
<dbReference type="Proteomes" id="UP000267921">
    <property type="component" value="Unassembled WGS sequence"/>
</dbReference>
<dbReference type="PANTHER" id="PTHR43393:SF3">
    <property type="entry name" value="LYSINE DECARBOXYLASE-LIKE PROTEIN"/>
    <property type="match status" value="1"/>
</dbReference>
<dbReference type="NCBIfam" id="TIGR00725">
    <property type="entry name" value="TIGR00725 family protein"/>
    <property type="match status" value="1"/>
</dbReference>
<dbReference type="OrthoDB" id="9570at2157"/>
<organism evidence="1 4">
    <name type="scientific">Methanohalophilus halophilus</name>
    <dbReference type="NCBI Taxonomy" id="2177"/>
    <lineage>
        <taxon>Archaea</taxon>
        <taxon>Methanobacteriati</taxon>
        <taxon>Methanobacteriota</taxon>
        <taxon>Stenosarchaea group</taxon>
        <taxon>Methanomicrobia</taxon>
        <taxon>Methanosarcinales</taxon>
        <taxon>Methanosarcinaceae</taxon>
        <taxon>Methanohalophilus</taxon>
    </lineage>
</organism>
<sequence>MEIQIGVIGAGSCDSEIDSLAEDVGREIAKRGAYLLCGGMEGVMEAACRGCKKEGGKTIGILPGPSANEANPYVDIAIVTDMGHARNAIIAASCDAAIAVGGEYGTLSEIALSIKNGKPVIRLCSKWDIEGTIPAHSAKEAVDIAFKQINSDYIIDIC</sequence>
<dbReference type="EMBL" id="CP017921">
    <property type="protein sequence ID" value="APH39352.1"/>
    <property type="molecule type" value="Genomic_DNA"/>
</dbReference>
<evidence type="ECO:0000313" key="3">
    <source>
        <dbReference type="EMBL" id="SDW47970.1"/>
    </source>
</evidence>
<name>A0A1L3Q387_9EURY</name>
<accession>A0A1L3Q387</accession>
<evidence type="ECO:0000313" key="1">
    <source>
        <dbReference type="EMBL" id="APH39352.1"/>
    </source>
</evidence>
<gene>
    <name evidence="1" type="ORF">BHR79_07585</name>
    <name evidence="2" type="ORF">EFE40_02635</name>
    <name evidence="3" type="ORF">SAMN04515625_0991</name>
</gene>
<evidence type="ECO:0000313" key="6">
    <source>
        <dbReference type="Proteomes" id="UP000267921"/>
    </source>
</evidence>
<dbReference type="STRING" id="2177.BHR79_07585"/>
<reference evidence="3 5" key="2">
    <citation type="submission" date="2016-10" db="EMBL/GenBank/DDBJ databases">
        <authorList>
            <person name="de Groot N.N."/>
        </authorList>
    </citation>
    <scope>NUCLEOTIDE SEQUENCE [LARGE SCALE GENOMIC DNA]</scope>
    <source>
        <strain evidence="3 5">Z-7982</strain>
    </source>
</reference>
<dbReference type="InterPro" id="IPR005268">
    <property type="entry name" value="CHP00725"/>
</dbReference>
<dbReference type="PANTHER" id="PTHR43393">
    <property type="entry name" value="CYTOKININ RIBOSIDE 5'-MONOPHOSPHATE PHOSPHORIBOHYDROLASE"/>
    <property type="match status" value="1"/>
</dbReference>
<dbReference type="EMBL" id="RJJG01000003">
    <property type="protein sequence ID" value="RNI09578.1"/>
    <property type="molecule type" value="Genomic_DNA"/>
</dbReference>
<reference evidence="2 6" key="3">
    <citation type="submission" date="2018-10" db="EMBL/GenBank/DDBJ databases">
        <title>Cultivation of a novel Methanohalophilus strain from Kebrit Deep of the Red Sea and a genomic comparison of members of the genus Methanohalophilus.</title>
        <authorList>
            <person name="Guan Y."/>
            <person name="Ngugi D.K."/>
            <person name="Stingl U."/>
        </authorList>
    </citation>
    <scope>NUCLEOTIDE SEQUENCE [LARGE SCALE GENOMIC DNA]</scope>
    <source>
        <strain evidence="2 6">DSM 3094</strain>
    </source>
</reference>
<proteinExistence type="predicted"/>
<dbReference type="EMBL" id="FNMU01000003">
    <property type="protein sequence ID" value="SDW47970.1"/>
    <property type="molecule type" value="Genomic_DNA"/>
</dbReference>
<evidence type="ECO:0000313" key="2">
    <source>
        <dbReference type="EMBL" id="RNI09578.1"/>
    </source>
</evidence>
<dbReference type="GeneID" id="30583620"/>
<dbReference type="Pfam" id="PF18306">
    <property type="entry name" value="LDcluster4"/>
    <property type="match status" value="1"/>
</dbReference>
<dbReference type="Gene3D" id="3.40.50.450">
    <property type="match status" value="1"/>
</dbReference>
<dbReference type="SUPFAM" id="SSF102405">
    <property type="entry name" value="MCP/YpsA-like"/>
    <property type="match status" value="1"/>
</dbReference>
<dbReference type="RefSeq" id="WP_072561782.1">
    <property type="nucleotide sequence ID" value="NZ_CP017921.1"/>
</dbReference>